<protein>
    <recommendedName>
        <fullName evidence="4">ShKT domain-containing protein</fullName>
    </recommendedName>
</protein>
<evidence type="ECO:0000256" key="1">
    <source>
        <dbReference type="SAM" id="SignalP"/>
    </source>
</evidence>
<evidence type="ECO:0000313" key="2">
    <source>
        <dbReference type="EMBL" id="VDM07987.1"/>
    </source>
</evidence>
<dbReference type="AlphaFoldDB" id="A0A3P7DTU4"/>
<name>A0A3P7DTU4_WUCBA</name>
<feature type="chain" id="PRO_5018241164" description="ShKT domain-containing protein" evidence="1">
    <location>
        <begin position="19"/>
        <end position="407"/>
    </location>
</feature>
<organism evidence="2 3">
    <name type="scientific">Wuchereria bancrofti</name>
    <dbReference type="NCBI Taxonomy" id="6293"/>
    <lineage>
        <taxon>Eukaryota</taxon>
        <taxon>Metazoa</taxon>
        <taxon>Ecdysozoa</taxon>
        <taxon>Nematoda</taxon>
        <taxon>Chromadorea</taxon>
        <taxon>Rhabditida</taxon>
        <taxon>Spirurina</taxon>
        <taxon>Spiruromorpha</taxon>
        <taxon>Filarioidea</taxon>
        <taxon>Onchocercidae</taxon>
        <taxon>Wuchereria</taxon>
    </lineage>
</organism>
<dbReference type="OMA" id="RQCCPNY"/>
<keyword evidence="1" id="KW-0732">Signal</keyword>
<evidence type="ECO:0000313" key="3">
    <source>
        <dbReference type="Proteomes" id="UP000270924"/>
    </source>
</evidence>
<reference evidence="2 3" key="1">
    <citation type="submission" date="2018-11" db="EMBL/GenBank/DDBJ databases">
        <authorList>
            <consortium name="Pathogen Informatics"/>
        </authorList>
    </citation>
    <scope>NUCLEOTIDE SEQUENCE [LARGE SCALE GENOMIC DNA]</scope>
</reference>
<dbReference type="InParanoid" id="A0A3P7DTU4"/>
<proteinExistence type="predicted"/>
<feature type="signal peptide" evidence="1">
    <location>
        <begin position="1"/>
        <end position="18"/>
    </location>
</feature>
<evidence type="ECO:0008006" key="4">
    <source>
        <dbReference type="Google" id="ProtNLM"/>
    </source>
</evidence>
<accession>A0A3P7DTU4</accession>
<gene>
    <name evidence="2" type="ORF">WBA_LOCUS1373</name>
</gene>
<dbReference type="EMBL" id="UYWW01000282">
    <property type="protein sequence ID" value="VDM07987.1"/>
    <property type="molecule type" value="Genomic_DNA"/>
</dbReference>
<dbReference type="Proteomes" id="UP000270924">
    <property type="component" value="Unassembled WGS sequence"/>
</dbReference>
<keyword evidence="3" id="KW-1185">Reference proteome</keyword>
<sequence>MKLFKITLVVMLMQIIEADIQEDVNEKIMNENLTLWDDCEEIMELDESVEQQTVSEIPAVKISRNTKASRNTESSSITNDKFFDTKTSNSEDTSIAMNFTTIFPNSKMTYPSSEKIEATNLFILPETISKVEHNDLEISTSMPSVISGSLKSFSSSVSLANEMDKMNISTTPNVISLTINDIMNASFNSKIDETFELQLSMDKSDGRNESEISIIDSIYLTEEESITFCQKTLACEKKLKWHELMCQRQYAYPNLIIVPETKLFDMSVQSEFITNSEVTNVMESVSKACLRPITSDILRQKTICEEMVTDDILNGTNDVDKCKFNNLKTRQNAFDYCKAITAPMRKKCTSLRQCCPNYASCTELMMQMNTSRKYEELLRHTKQIQSNCEKKIMATLQTLHSAFLPFA</sequence>
<dbReference type="OrthoDB" id="5871968at2759"/>